<reference evidence="3" key="1">
    <citation type="journal article" date="2014" name="Int. J. Syst. Evol. Microbiol.">
        <title>Complete genome sequence of Corynebacterium casei LMG S-19264T (=DSM 44701T), isolated from a smear-ripened cheese.</title>
        <authorList>
            <consortium name="US DOE Joint Genome Institute (JGI-PGF)"/>
            <person name="Walter F."/>
            <person name="Albersmeier A."/>
            <person name="Kalinowski J."/>
            <person name="Ruckert C."/>
        </authorList>
    </citation>
    <scope>NUCLEOTIDE SEQUENCE</scope>
    <source>
        <strain evidence="3">JCM 4646</strain>
    </source>
</reference>
<dbReference type="Proteomes" id="UP000617734">
    <property type="component" value="Unassembled WGS sequence"/>
</dbReference>
<dbReference type="RefSeq" id="WP_190214743.1">
    <property type="nucleotide sequence ID" value="NZ_BNBO01000059.1"/>
</dbReference>
<accession>A0A919L3I1</accession>
<evidence type="ECO:0000256" key="2">
    <source>
        <dbReference type="SAM" id="SignalP"/>
    </source>
</evidence>
<organism evidence="3 4">
    <name type="scientific">Kitasatospora indigofera</name>
    <dbReference type="NCBI Taxonomy" id="67307"/>
    <lineage>
        <taxon>Bacteria</taxon>
        <taxon>Bacillati</taxon>
        <taxon>Actinomycetota</taxon>
        <taxon>Actinomycetes</taxon>
        <taxon>Kitasatosporales</taxon>
        <taxon>Streptomycetaceae</taxon>
        <taxon>Kitasatospora</taxon>
    </lineage>
</organism>
<keyword evidence="2" id="KW-0732">Signal</keyword>
<proteinExistence type="predicted"/>
<gene>
    <name evidence="3" type="ORF">GCM10018781_67710</name>
</gene>
<feature type="compositionally biased region" description="Low complexity" evidence="1">
    <location>
        <begin position="29"/>
        <end position="47"/>
    </location>
</feature>
<keyword evidence="4" id="KW-1185">Reference proteome</keyword>
<evidence type="ECO:0000313" key="4">
    <source>
        <dbReference type="Proteomes" id="UP000617734"/>
    </source>
</evidence>
<feature type="chain" id="PRO_5037448716" evidence="2">
    <location>
        <begin position="28"/>
        <end position="54"/>
    </location>
</feature>
<name>A0A919L3I1_9ACTN</name>
<feature type="region of interest" description="Disordered" evidence="1">
    <location>
        <begin position="29"/>
        <end position="54"/>
    </location>
</feature>
<dbReference type="AlphaFoldDB" id="A0A919L3I1"/>
<reference evidence="3" key="2">
    <citation type="submission" date="2020-09" db="EMBL/GenBank/DDBJ databases">
        <authorList>
            <person name="Sun Q."/>
            <person name="Ohkuma M."/>
        </authorList>
    </citation>
    <scope>NUCLEOTIDE SEQUENCE</scope>
    <source>
        <strain evidence="3">JCM 4646</strain>
    </source>
</reference>
<dbReference type="EMBL" id="BNBO01000059">
    <property type="protein sequence ID" value="GHH82557.1"/>
    <property type="molecule type" value="Genomic_DNA"/>
</dbReference>
<sequence>MLRTRIAQAAAVATLALTAVLTAPALAAAGQADPSATTAPLPTAGATEDSMGWQ</sequence>
<protein>
    <submittedName>
        <fullName evidence="3">Uncharacterized protein</fullName>
    </submittedName>
</protein>
<dbReference type="GeneID" id="95357041"/>
<evidence type="ECO:0000313" key="3">
    <source>
        <dbReference type="EMBL" id="GHH82557.1"/>
    </source>
</evidence>
<feature type="signal peptide" evidence="2">
    <location>
        <begin position="1"/>
        <end position="27"/>
    </location>
</feature>
<comment type="caution">
    <text evidence="3">The sequence shown here is derived from an EMBL/GenBank/DDBJ whole genome shotgun (WGS) entry which is preliminary data.</text>
</comment>
<evidence type="ECO:0000256" key="1">
    <source>
        <dbReference type="SAM" id="MobiDB-lite"/>
    </source>
</evidence>